<accession>A0ACA9PJ83</accession>
<dbReference type="Proteomes" id="UP000789525">
    <property type="component" value="Unassembled WGS sequence"/>
</dbReference>
<evidence type="ECO:0000313" key="1">
    <source>
        <dbReference type="EMBL" id="CAG8703410.1"/>
    </source>
</evidence>
<gene>
    <name evidence="1" type="ORF">ACOLOM_LOCUS10350</name>
</gene>
<name>A0ACA9PJ83_9GLOM</name>
<keyword evidence="2" id="KW-1185">Reference proteome</keyword>
<feature type="non-terminal residue" evidence="1">
    <location>
        <position position="159"/>
    </location>
</feature>
<protein>
    <submittedName>
        <fullName evidence="1">17572_t:CDS:1</fullName>
    </submittedName>
</protein>
<proteinExistence type="predicted"/>
<sequence length="159" mass="18214">MEHLIVNETAWLLKDRIEVVSAETFLKSNFQSKSMDASRKTMEEKVSHFHNLSFRSHDLKEKEMYQPLGVHSPHCFRIDSSRFSVEATTGIHTKMAPDLFITNSYQRSIGHNPTLNKDAPFLCDGLCVEVKAQDSWDPNLIWTEASGKTQFQSPLTKNQ</sequence>
<reference evidence="1" key="1">
    <citation type="submission" date="2021-06" db="EMBL/GenBank/DDBJ databases">
        <authorList>
            <person name="Kallberg Y."/>
            <person name="Tangrot J."/>
            <person name="Rosling A."/>
        </authorList>
    </citation>
    <scope>NUCLEOTIDE SEQUENCE</scope>
    <source>
        <strain evidence="1">CL356</strain>
    </source>
</reference>
<dbReference type="EMBL" id="CAJVPT010033015">
    <property type="protein sequence ID" value="CAG8703410.1"/>
    <property type="molecule type" value="Genomic_DNA"/>
</dbReference>
<comment type="caution">
    <text evidence="1">The sequence shown here is derived from an EMBL/GenBank/DDBJ whole genome shotgun (WGS) entry which is preliminary data.</text>
</comment>
<evidence type="ECO:0000313" key="2">
    <source>
        <dbReference type="Proteomes" id="UP000789525"/>
    </source>
</evidence>
<organism evidence="1 2">
    <name type="scientific">Acaulospora colombiana</name>
    <dbReference type="NCBI Taxonomy" id="27376"/>
    <lineage>
        <taxon>Eukaryota</taxon>
        <taxon>Fungi</taxon>
        <taxon>Fungi incertae sedis</taxon>
        <taxon>Mucoromycota</taxon>
        <taxon>Glomeromycotina</taxon>
        <taxon>Glomeromycetes</taxon>
        <taxon>Diversisporales</taxon>
        <taxon>Acaulosporaceae</taxon>
        <taxon>Acaulospora</taxon>
    </lineage>
</organism>